<protein>
    <submittedName>
        <fullName evidence="2">Uncharacterized protein</fullName>
    </submittedName>
</protein>
<proteinExistence type="predicted"/>
<reference evidence="2" key="1">
    <citation type="submission" date="2020-03" db="EMBL/GenBank/DDBJ databases">
        <title>The deep terrestrial virosphere.</title>
        <authorList>
            <person name="Holmfeldt K."/>
            <person name="Nilsson E."/>
            <person name="Simone D."/>
            <person name="Lopez-Fernandez M."/>
            <person name="Wu X."/>
            <person name="de Brujin I."/>
            <person name="Lundin D."/>
            <person name="Andersson A."/>
            <person name="Bertilsson S."/>
            <person name="Dopson M."/>
        </authorList>
    </citation>
    <scope>NUCLEOTIDE SEQUENCE</scope>
    <source>
        <strain evidence="2">MM415A01070</strain>
    </source>
</reference>
<feature type="region of interest" description="Disordered" evidence="1">
    <location>
        <begin position="171"/>
        <end position="202"/>
    </location>
</feature>
<accession>A0A6M3K9V6</accession>
<sequence>MTEKIVRLTKEDNESLRWALTATGGDDRPVLSGVFVTGGKIVSTDGFMVFAAELQGESELAANDGEILKGKVASSATIVEMEEVEGKYPDYESMIGGYVRDGVVAEVAVSSRRLVAALKGMVKGETDGVVVIRFYGETKPIEVIGRQKDGSGMYSMIMPMRLDRYGDEEYRPRWRPVKEKEEEKTKEEEPLSDEPLSDESLS</sequence>
<gene>
    <name evidence="2" type="ORF">MM415A01070_0015</name>
</gene>
<evidence type="ECO:0000313" key="2">
    <source>
        <dbReference type="EMBL" id="QJA78448.1"/>
    </source>
</evidence>
<evidence type="ECO:0000256" key="1">
    <source>
        <dbReference type="SAM" id="MobiDB-lite"/>
    </source>
</evidence>
<name>A0A6M3K9V6_9ZZZZ</name>
<organism evidence="2">
    <name type="scientific">viral metagenome</name>
    <dbReference type="NCBI Taxonomy" id="1070528"/>
    <lineage>
        <taxon>unclassified sequences</taxon>
        <taxon>metagenomes</taxon>
        <taxon>organismal metagenomes</taxon>
    </lineage>
</organism>
<dbReference type="EMBL" id="MT142337">
    <property type="protein sequence ID" value="QJA78448.1"/>
    <property type="molecule type" value="Genomic_DNA"/>
</dbReference>
<dbReference type="AlphaFoldDB" id="A0A6M3K9V6"/>
<feature type="compositionally biased region" description="Acidic residues" evidence="1">
    <location>
        <begin position="190"/>
        <end position="202"/>
    </location>
</feature>
<feature type="compositionally biased region" description="Basic and acidic residues" evidence="1">
    <location>
        <begin position="171"/>
        <end position="189"/>
    </location>
</feature>